<evidence type="ECO:0000313" key="3">
    <source>
        <dbReference type="EMBL" id="MBP3954859.1"/>
    </source>
</evidence>
<proteinExistence type="predicted"/>
<dbReference type="InterPro" id="IPR011006">
    <property type="entry name" value="CheY-like_superfamily"/>
</dbReference>
<feature type="domain" description="Response regulatory" evidence="2">
    <location>
        <begin position="7"/>
        <end position="134"/>
    </location>
</feature>
<sequence length="146" mass="16875">MNEITIEILLVEDNPNDEMLALHAFKKHNFANKIHVARDGAEALEFIFCTGAYADRHFENPRVILLDKKLPLVDGLEVLRQIRADPRTRMVPVVMLTSSAEDRDIIESYKLGVNSYIVKPVDFEQFSETARQLGYYWLLINRQPTE</sequence>
<dbReference type="PANTHER" id="PTHR44520">
    <property type="entry name" value="RESPONSE REGULATOR RCP1-RELATED"/>
    <property type="match status" value="1"/>
</dbReference>
<evidence type="ECO:0000259" key="2">
    <source>
        <dbReference type="PROSITE" id="PS50110"/>
    </source>
</evidence>
<protein>
    <submittedName>
        <fullName evidence="3">Response regulator</fullName>
    </submittedName>
</protein>
<organism evidence="3 4">
    <name type="scientific">Gemmata palustris</name>
    <dbReference type="NCBI Taxonomy" id="2822762"/>
    <lineage>
        <taxon>Bacteria</taxon>
        <taxon>Pseudomonadati</taxon>
        <taxon>Planctomycetota</taxon>
        <taxon>Planctomycetia</taxon>
        <taxon>Gemmatales</taxon>
        <taxon>Gemmataceae</taxon>
        <taxon>Gemmata</taxon>
    </lineage>
</organism>
<dbReference type="InterPro" id="IPR001789">
    <property type="entry name" value="Sig_transdc_resp-reg_receiver"/>
</dbReference>
<dbReference type="RefSeq" id="WP_210652970.1">
    <property type="nucleotide sequence ID" value="NZ_JAGKQQ010000001.1"/>
</dbReference>
<dbReference type="SUPFAM" id="SSF52172">
    <property type="entry name" value="CheY-like"/>
    <property type="match status" value="1"/>
</dbReference>
<evidence type="ECO:0000256" key="1">
    <source>
        <dbReference type="PROSITE-ProRule" id="PRU00169"/>
    </source>
</evidence>
<keyword evidence="4" id="KW-1185">Reference proteome</keyword>
<dbReference type="Proteomes" id="UP000676565">
    <property type="component" value="Unassembled WGS sequence"/>
</dbReference>
<name>A0ABS5BMD7_9BACT</name>
<comment type="caution">
    <text evidence="3">The sequence shown here is derived from an EMBL/GenBank/DDBJ whole genome shotgun (WGS) entry which is preliminary data.</text>
</comment>
<accession>A0ABS5BMD7</accession>
<dbReference type="CDD" id="cd17557">
    <property type="entry name" value="REC_Rcp-like"/>
    <property type="match status" value="1"/>
</dbReference>
<dbReference type="PANTHER" id="PTHR44520:SF1">
    <property type="entry name" value="TWO-COMPONENT SYSTEM REGULATORY PROTEIN"/>
    <property type="match status" value="1"/>
</dbReference>
<dbReference type="Gene3D" id="3.40.50.2300">
    <property type="match status" value="1"/>
</dbReference>
<dbReference type="EMBL" id="JAGKQQ010000001">
    <property type="protein sequence ID" value="MBP3954859.1"/>
    <property type="molecule type" value="Genomic_DNA"/>
</dbReference>
<gene>
    <name evidence="3" type="ORF">J8F10_06130</name>
</gene>
<dbReference type="PROSITE" id="PS50110">
    <property type="entry name" value="RESPONSE_REGULATORY"/>
    <property type="match status" value="1"/>
</dbReference>
<keyword evidence="1" id="KW-0597">Phosphoprotein</keyword>
<evidence type="ECO:0000313" key="4">
    <source>
        <dbReference type="Proteomes" id="UP000676565"/>
    </source>
</evidence>
<dbReference type="SMART" id="SM00448">
    <property type="entry name" value="REC"/>
    <property type="match status" value="1"/>
</dbReference>
<dbReference type="InterPro" id="IPR052893">
    <property type="entry name" value="TCS_response_regulator"/>
</dbReference>
<reference evidence="3 4" key="1">
    <citation type="submission" date="2021-04" db="EMBL/GenBank/DDBJ databases">
        <authorList>
            <person name="Ivanova A."/>
        </authorList>
    </citation>
    <scope>NUCLEOTIDE SEQUENCE [LARGE SCALE GENOMIC DNA]</scope>
    <source>
        <strain evidence="3 4">G18</strain>
    </source>
</reference>
<feature type="modified residue" description="4-aspartylphosphate" evidence="1">
    <location>
        <position position="67"/>
    </location>
</feature>
<dbReference type="Pfam" id="PF00072">
    <property type="entry name" value="Response_reg"/>
    <property type="match status" value="1"/>
</dbReference>